<dbReference type="InterPro" id="IPR025875">
    <property type="entry name" value="Leu-rich_rpt_4"/>
</dbReference>
<evidence type="ECO:0000256" key="1">
    <source>
        <dbReference type="ARBA" id="ARBA00022614"/>
    </source>
</evidence>
<dbReference type="STRING" id="133385.A0A2T9Z0A0"/>
<organism evidence="4 5">
    <name type="scientific">Smittium simulii</name>
    <dbReference type="NCBI Taxonomy" id="133385"/>
    <lineage>
        <taxon>Eukaryota</taxon>
        <taxon>Fungi</taxon>
        <taxon>Fungi incertae sedis</taxon>
        <taxon>Zoopagomycota</taxon>
        <taxon>Kickxellomycotina</taxon>
        <taxon>Harpellomycetes</taxon>
        <taxon>Harpellales</taxon>
        <taxon>Legeriomycetaceae</taxon>
        <taxon>Smittium</taxon>
    </lineage>
</organism>
<dbReference type="Pfam" id="PF00560">
    <property type="entry name" value="LRR_1"/>
    <property type="match status" value="1"/>
</dbReference>
<dbReference type="Pfam" id="PF12799">
    <property type="entry name" value="LRR_4"/>
    <property type="match status" value="1"/>
</dbReference>
<dbReference type="Proteomes" id="UP000245383">
    <property type="component" value="Unassembled WGS sequence"/>
</dbReference>
<evidence type="ECO:0000313" key="5">
    <source>
        <dbReference type="Proteomes" id="UP000245383"/>
    </source>
</evidence>
<evidence type="ECO:0000256" key="3">
    <source>
        <dbReference type="SAM" id="MobiDB-lite"/>
    </source>
</evidence>
<evidence type="ECO:0000256" key="2">
    <source>
        <dbReference type="ARBA" id="ARBA00022737"/>
    </source>
</evidence>
<keyword evidence="2" id="KW-0677">Repeat</keyword>
<accession>A0A2T9Z0A0</accession>
<reference evidence="4 5" key="1">
    <citation type="journal article" date="2018" name="MBio">
        <title>Comparative Genomics Reveals the Core Gene Toolbox for the Fungus-Insect Symbiosis.</title>
        <authorList>
            <person name="Wang Y."/>
            <person name="Stata M."/>
            <person name="Wang W."/>
            <person name="Stajich J.E."/>
            <person name="White M.M."/>
            <person name="Moncalvo J.M."/>
        </authorList>
    </citation>
    <scope>NUCLEOTIDE SEQUENCE [LARGE SCALE GENOMIC DNA]</scope>
    <source>
        <strain evidence="4 5">SWE-8-4</strain>
    </source>
</reference>
<dbReference type="InterPro" id="IPR052574">
    <property type="entry name" value="CDIRP"/>
</dbReference>
<dbReference type="GO" id="GO:0035591">
    <property type="term" value="F:signaling adaptor activity"/>
    <property type="evidence" value="ECO:0007669"/>
    <property type="project" value="TreeGrafter"/>
</dbReference>
<comment type="caution">
    <text evidence="4">The sequence shown here is derived from an EMBL/GenBank/DDBJ whole genome shotgun (WGS) entry which is preliminary data.</text>
</comment>
<evidence type="ECO:0008006" key="6">
    <source>
        <dbReference type="Google" id="ProtNLM"/>
    </source>
</evidence>
<feature type="region of interest" description="Disordered" evidence="3">
    <location>
        <begin position="196"/>
        <end position="230"/>
    </location>
</feature>
<dbReference type="SUPFAM" id="SSF52058">
    <property type="entry name" value="L domain-like"/>
    <property type="match status" value="1"/>
</dbReference>
<dbReference type="InterPro" id="IPR001611">
    <property type="entry name" value="Leu-rich_rpt"/>
</dbReference>
<dbReference type="InterPro" id="IPR003591">
    <property type="entry name" value="Leu-rich_rpt_typical-subtyp"/>
</dbReference>
<protein>
    <recommendedName>
        <fullName evidence="6">L domain-like protein</fullName>
    </recommendedName>
</protein>
<dbReference type="PANTHER" id="PTHR47566:SF1">
    <property type="entry name" value="PROTEIN NUD1"/>
    <property type="match status" value="1"/>
</dbReference>
<proteinExistence type="predicted"/>
<dbReference type="EMBL" id="MBFR01000004">
    <property type="protein sequence ID" value="PVU98032.1"/>
    <property type="molecule type" value="Genomic_DNA"/>
</dbReference>
<dbReference type="InterPro" id="IPR032675">
    <property type="entry name" value="LRR_dom_sf"/>
</dbReference>
<dbReference type="PROSITE" id="PS51450">
    <property type="entry name" value="LRR"/>
    <property type="match status" value="5"/>
</dbReference>
<keyword evidence="1" id="KW-0433">Leucine-rich repeat</keyword>
<dbReference type="SMART" id="SM00365">
    <property type="entry name" value="LRR_SD22"/>
    <property type="match status" value="5"/>
</dbReference>
<keyword evidence="5" id="KW-1185">Reference proteome</keyword>
<gene>
    <name evidence="4" type="ORF">BB561_000136</name>
</gene>
<dbReference type="SUPFAM" id="SSF52047">
    <property type="entry name" value="RNI-like"/>
    <property type="match status" value="1"/>
</dbReference>
<sequence length="1436" mass="163699">MDIFQKGFEKVKGAARTLKQAKKNGSIPKDLFCNNVSSDPSLQAQEDTCFNLVKNDPNMHPLSKDFEKLLAQPINKESTFQINLEAKSTDKEYQFSKVQLNSMFSPLNIELMFIKPENSTQDIPTGKGNSINRILWGKDSISNSATSFEKDLLNQSYFDFNHSFSKKLNTANISVNEPSSVVDYSSETNAFETSSKNSLGKEFSLNNSQTNLSQPSFKSQKNSNLSPQNLANTLNHSAAHNKASDDISNELYSASKEDRKQSFSNSGHLILSQSEKASFIEPDNNFQSSVKNISLENLELKTSSSIQCGSNNTKKTDASLNLDFYDIMSINIKADEIYRSLYFKKKNNMSIENMFEEKNDVSIESIFEKKNDMDEYYYSNADFRGSSILSSPSLILSPYKNTQSQTSSQSSKFSLNNKLGNVSSFTLEDQKKYENREFLLKIKSINHNNESNSIKNQSVTDSIVNFKNFNHTSKQKVNKNNNLLLISPDDLIQDLPTKIGSMVYNKELNQWIDINESINITDDFELNQHKNNNENVFNELFPERKSYNKGNTINISHKNTLNREKAIEKKSFYNNNNNSLNNIVSNDIIEPDAIVNRSNSYNSKKKPSNKNFNTFYKLNHYDKNSENSVPNYKFKIEPLKQRPCDSLKEFSTKAKTQRVKPAFKNLTSQEESVSCLNINSSFLEDSSSKIFVDSVDYFSSDKLSEINSHPNYNLDEAESNQGDMSISYIDLLNHYNIHSTSLDLSGIGLSNLGKMLKKFTDLEHLNISNNRISTISTLPKTIVTLKAKNNWFAFDNCKTLLCNVLPHLEYIDLSGNQITDISIFSGLLHLRTLIVSRNQIKSLKGLTQSRRIKHLDFSENLLTKFDLNQKQLPYLEELDLSKNRLTCMDNIDCLTNLRKLNLQNNDICDWEFKRPMEKLETLDVSKNPRFLKFKKNMFSESLLIGFFPTIKSLKLDDCYIDNFGMPCLLQDSSLSHNYPLINKTFRLNRSNIHDSQSIRSSYSVNKYQTSNDALVSDFPINGGFLLMDPGPGTLENLSILGSSKTRFKKISINFNQLINLKTLQISNRKVGFSDIYHVCKPLHFSSLCNIPKLSSLTELILINSGISELPSNIGAALPSLEVLNLSLNPLLHTLPDSIKKMVNLKVLRCQFTALGCSCSNSQQESLFREFHNCHQTGLFNNQNYIQKAFENNSFNSKINSSIKSPNTAVSGNTNNSILWARRLANQIQNLKHLEEIDLRGCPLIKYAYTPFDEEADFILPTLKLGGIAGDKKYSENILHAKDYNINIEQIRISDDIPDYVREKFLHQVESLGICDYQKLYLKCSPESLENTDQIDFQELYNNEDEYTYDNSNKSFNSKILNALDANNLLNTNLYKYTSEMSLKEIEELAKTDIAFLTYISKICIGHNIILWRIHYRKAITEKLPSLKWLDGIECTD</sequence>
<name>A0A2T9Z0A0_9FUNG</name>
<dbReference type="SMART" id="SM00369">
    <property type="entry name" value="LRR_TYP"/>
    <property type="match status" value="6"/>
</dbReference>
<dbReference type="Gene3D" id="3.80.10.10">
    <property type="entry name" value="Ribonuclease Inhibitor"/>
    <property type="match status" value="2"/>
</dbReference>
<dbReference type="OrthoDB" id="7451790at2759"/>
<dbReference type="PANTHER" id="PTHR47566">
    <property type="match status" value="1"/>
</dbReference>
<evidence type="ECO:0000313" key="4">
    <source>
        <dbReference type="EMBL" id="PVU98032.1"/>
    </source>
</evidence>